<dbReference type="Proteomes" id="UP001159363">
    <property type="component" value="Chromosome 14"/>
</dbReference>
<name>A0ABQ9G9L1_9NEOP</name>
<sequence length="405" mass="46710">MDGARTVNNLSGEEIATPTGPRDARIVWPVIRDPEPFSRTKIPHLFHRDVTGLLVNTVFDAWWRTLAQASTYTVTANNQCAVDISMFVHKAVQTIVRVTDPANSSALFTFSGNVLEAYTPFHVLLAYGWKCTVLKAYKYMRHLVFVWTRATPDVPESWCAYRFSGCRTTYRDTFVLGMNNMKVELEQGFSRARQILRLETWRTRSLSSRNCTSKTSRDGGVPSADMRLVFSLRHRGQETVFSVEETPDRQLQEEVDRLLGIGRDLENSRVQRSVGSTPLSCVKSCKYHCSLASNEEILERVDERRKLLKVIRKRKKNWMEHSFRREYLLTDAMEGIVCGKRLKGRRRYTFIDDIKGSGKYMDLKRLAEYRRAWRDTTRKPASGQNTNDDDDDDDELFACCISGRR</sequence>
<reference evidence="1 2" key="1">
    <citation type="submission" date="2023-02" db="EMBL/GenBank/DDBJ databases">
        <title>LHISI_Scaffold_Assembly.</title>
        <authorList>
            <person name="Stuart O.P."/>
            <person name="Cleave R."/>
            <person name="Magrath M.J.L."/>
            <person name="Mikheyev A.S."/>
        </authorList>
    </citation>
    <scope>NUCLEOTIDE SEQUENCE [LARGE SCALE GENOMIC DNA]</scope>
    <source>
        <strain evidence="1">Daus_M_001</strain>
        <tissue evidence="1">Leg muscle</tissue>
    </source>
</reference>
<dbReference type="EMBL" id="JARBHB010000015">
    <property type="protein sequence ID" value="KAJ8867734.1"/>
    <property type="molecule type" value="Genomic_DNA"/>
</dbReference>
<keyword evidence="2" id="KW-1185">Reference proteome</keyword>
<protein>
    <submittedName>
        <fullName evidence="1">Uncharacterized protein</fullName>
    </submittedName>
</protein>
<gene>
    <name evidence="1" type="ORF">PR048_031537</name>
</gene>
<accession>A0ABQ9G9L1</accession>
<organism evidence="1 2">
    <name type="scientific">Dryococelus australis</name>
    <dbReference type="NCBI Taxonomy" id="614101"/>
    <lineage>
        <taxon>Eukaryota</taxon>
        <taxon>Metazoa</taxon>
        <taxon>Ecdysozoa</taxon>
        <taxon>Arthropoda</taxon>
        <taxon>Hexapoda</taxon>
        <taxon>Insecta</taxon>
        <taxon>Pterygota</taxon>
        <taxon>Neoptera</taxon>
        <taxon>Polyneoptera</taxon>
        <taxon>Phasmatodea</taxon>
        <taxon>Verophasmatodea</taxon>
        <taxon>Anareolatae</taxon>
        <taxon>Phasmatidae</taxon>
        <taxon>Eurycanthinae</taxon>
        <taxon>Dryococelus</taxon>
    </lineage>
</organism>
<evidence type="ECO:0000313" key="2">
    <source>
        <dbReference type="Proteomes" id="UP001159363"/>
    </source>
</evidence>
<proteinExistence type="predicted"/>
<comment type="caution">
    <text evidence="1">The sequence shown here is derived from an EMBL/GenBank/DDBJ whole genome shotgun (WGS) entry which is preliminary data.</text>
</comment>
<evidence type="ECO:0000313" key="1">
    <source>
        <dbReference type="EMBL" id="KAJ8867734.1"/>
    </source>
</evidence>